<dbReference type="Proteomes" id="UP000824024">
    <property type="component" value="Unassembled WGS sequence"/>
</dbReference>
<evidence type="ECO:0000313" key="3">
    <source>
        <dbReference type="Proteomes" id="UP000824024"/>
    </source>
</evidence>
<feature type="transmembrane region" description="Helical" evidence="1">
    <location>
        <begin position="7"/>
        <end position="28"/>
    </location>
</feature>
<protein>
    <submittedName>
        <fullName evidence="2">Uncharacterized protein</fullName>
    </submittedName>
</protein>
<comment type="caution">
    <text evidence="2">The sequence shown here is derived from an EMBL/GenBank/DDBJ whole genome shotgun (WGS) entry which is preliminary data.</text>
</comment>
<dbReference type="AlphaFoldDB" id="A0A9D2D2K8"/>
<keyword evidence="1" id="KW-0812">Transmembrane</keyword>
<keyword evidence="1" id="KW-1133">Transmembrane helix</keyword>
<gene>
    <name evidence="2" type="ORF">IAA08_05300</name>
</gene>
<name>A0A9D2D2K8_9FIRM</name>
<proteinExistence type="predicted"/>
<organism evidence="2 3">
    <name type="scientific">Candidatus Eubacterium avistercoris</name>
    <dbReference type="NCBI Taxonomy" id="2838567"/>
    <lineage>
        <taxon>Bacteria</taxon>
        <taxon>Bacillati</taxon>
        <taxon>Bacillota</taxon>
        <taxon>Clostridia</taxon>
        <taxon>Eubacteriales</taxon>
        <taxon>Eubacteriaceae</taxon>
        <taxon>Eubacterium</taxon>
    </lineage>
</organism>
<sequence>MRKNIGFGFRGWMVLIYQFLAFICYVTINNFGQNVMANVNAGTLGWNPALVPTVYTIATIISVILQFIFGKKIANSGKVRNH</sequence>
<dbReference type="EMBL" id="DXCH01000146">
    <property type="protein sequence ID" value="HIZ07335.1"/>
    <property type="molecule type" value="Genomic_DNA"/>
</dbReference>
<reference evidence="2" key="2">
    <citation type="submission" date="2021-04" db="EMBL/GenBank/DDBJ databases">
        <authorList>
            <person name="Gilroy R."/>
        </authorList>
    </citation>
    <scope>NUCLEOTIDE SEQUENCE</scope>
    <source>
        <strain evidence="2">CHK192-9172</strain>
    </source>
</reference>
<reference evidence="2" key="1">
    <citation type="journal article" date="2021" name="PeerJ">
        <title>Extensive microbial diversity within the chicken gut microbiome revealed by metagenomics and culture.</title>
        <authorList>
            <person name="Gilroy R."/>
            <person name="Ravi A."/>
            <person name="Getino M."/>
            <person name="Pursley I."/>
            <person name="Horton D.L."/>
            <person name="Alikhan N.F."/>
            <person name="Baker D."/>
            <person name="Gharbi K."/>
            <person name="Hall N."/>
            <person name="Watson M."/>
            <person name="Adriaenssens E.M."/>
            <person name="Foster-Nyarko E."/>
            <person name="Jarju S."/>
            <person name="Secka A."/>
            <person name="Antonio M."/>
            <person name="Oren A."/>
            <person name="Chaudhuri R.R."/>
            <person name="La Ragione R."/>
            <person name="Hildebrand F."/>
            <person name="Pallen M.J."/>
        </authorList>
    </citation>
    <scope>NUCLEOTIDE SEQUENCE</scope>
    <source>
        <strain evidence="2">CHK192-9172</strain>
    </source>
</reference>
<feature type="transmembrane region" description="Helical" evidence="1">
    <location>
        <begin position="48"/>
        <end position="70"/>
    </location>
</feature>
<evidence type="ECO:0000256" key="1">
    <source>
        <dbReference type="SAM" id="Phobius"/>
    </source>
</evidence>
<keyword evidence="1" id="KW-0472">Membrane</keyword>
<evidence type="ECO:0000313" key="2">
    <source>
        <dbReference type="EMBL" id="HIZ07335.1"/>
    </source>
</evidence>
<accession>A0A9D2D2K8</accession>